<sequence length="494" mass="56676">MILYVLKFTVVSAVLLMVYHFLLRKEKVYVFSRFFLVFGLAFAALVPFVPIQLPSTVAPVPTYLSHETAIISTNLVPKAATAPPFVQQTVEKTTTIFPSLEQLIGGLYLLVASLLLVRFVQNLWLMRKSIGQHPVVRQGQLRIVLLPQAITPYSFWNYVFVNETEYQQGSIEPEIWQHEEAHIRQKHTVDILWSEFFKIIGWFNPAVWYYRHAIALNHEFLADEWVLRAHPNPPVYQYLLLHRLCHHTHLTLSSSFNYKITKTRFAMMQKNTTPLRAFGLKAAAFAVVLGVGIAFADLSWAQTPAPPTIQPASSAKAASNPDGASAEMIAEYQTLVNKYLTKGVHNGKEWSRLDRPNEQDRARLEVLFKSMSETQQLQQPYAMNPPLGPLPRITPTEKEFEAYKNPKIYGLWIDGKKVPNSVLNKYKASDFSQVFISRLYKNAQATIGYKYKFQLDLETTAYYEKNRAETLADKRYYLGFNMAKWKKENAEKGK</sequence>
<keyword evidence="4" id="KW-1185">Reference proteome</keyword>
<dbReference type="EMBL" id="JACIBY010000001">
    <property type="protein sequence ID" value="MBB3836040.1"/>
    <property type="molecule type" value="Genomic_DNA"/>
</dbReference>
<organism evidence="3 4">
    <name type="scientific">Runella defluvii</name>
    <dbReference type="NCBI Taxonomy" id="370973"/>
    <lineage>
        <taxon>Bacteria</taxon>
        <taxon>Pseudomonadati</taxon>
        <taxon>Bacteroidota</taxon>
        <taxon>Cytophagia</taxon>
        <taxon>Cytophagales</taxon>
        <taxon>Spirosomataceae</taxon>
        <taxon>Runella</taxon>
    </lineage>
</organism>
<feature type="transmembrane region" description="Helical" evidence="1">
    <location>
        <begin position="34"/>
        <end position="53"/>
    </location>
</feature>
<dbReference type="Proteomes" id="UP000541352">
    <property type="component" value="Unassembled WGS sequence"/>
</dbReference>
<dbReference type="AlphaFoldDB" id="A0A7W6EN11"/>
<dbReference type="CDD" id="cd07341">
    <property type="entry name" value="M56_BlaR1_MecR1_like"/>
    <property type="match status" value="1"/>
</dbReference>
<feature type="transmembrane region" description="Helical" evidence="1">
    <location>
        <begin position="278"/>
        <end position="301"/>
    </location>
</feature>
<evidence type="ECO:0000313" key="3">
    <source>
        <dbReference type="EMBL" id="MBB3836040.1"/>
    </source>
</evidence>
<evidence type="ECO:0000313" key="4">
    <source>
        <dbReference type="Proteomes" id="UP000541352"/>
    </source>
</evidence>
<gene>
    <name evidence="3" type="ORF">FHS57_000022</name>
</gene>
<dbReference type="InterPro" id="IPR052173">
    <property type="entry name" value="Beta-lactam_resp_regulator"/>
</dbReference>
<reference evidence="3 4" key="1">
    <citation type="submission" date="2020-08" db="EMBL/GenBank/DDBJ databases">
        <title>Genomic Encyclopedia of Type Strains, Phase IV (KMG-IV): sequencing the most valuable type-strain genomes for metagenomic binning, comparative biology and taxonomic classification.</title>
        <authorList>
            <person name="Goeker M."/>
        </authorList>
    </citation>
    <scope>NUCLEOTIDE SEQUENCE [LARGE SCALE GENOMIC DNA]</scope>
    <source>
        <strain evidence="3 4">DSM 17976</strain>
    </source>
</reference>
<comment type="caution">
    <text evidence="3">The sequence shown here is derived from an EMBL/GenBank/DDBJ whole genome shotgun (WGS) entry which is preliminary data.</text>
</comment>
<evidence type="ECO:0000256" key="1">
    <source>
        <dbReference type="SAM" id="Phobius"/>
    </source>
</evidence>
<proteinExistence type="predicted"/>
<dbReference type="PANTHER" id="PTHR34978:SF3">
    <property type="entry name" value="SLR0241 PROTEIN"/>
    <property type="match status" value="1"/>
</dbReference>
<dbReference type="InterPro" id="IPR008756">
    <property type="entry name" value="Peptidase_M56"/>
</dbReference>
<dbReference type="Pfam" id="PF05569">
    <property type="entry name" value="Peptidase_M56"/>
    <property type="match status" value="1"/>
</dbReference>
<feature type="transmembrane region" description="Helical" evidence="1">
    <location>
        <begin position="103"/>
        <end position="120"/>
    </location>
</feature>
<name>A0A7W6EN11_9BACT</name>
<feature type="transmembrane region" description="Helical" evidence="1">
    <location>
        <begin position="6"/>
        <end position="22"/>
    </location>
</feature>
<keyword evidence="1" id="KW-0812">Transmembrane</keyword>
<evidence type="ECO:0000259" key="2">
    <source>
        <dbReference type="Pfam" id="PF05569"/>
    </source>
</evidence>
<protein>
    <submittedName>
        <fullName evidence="3">Beta-lactamase regulating signal transducer with metallopeptidase domain</fullName>
    </submittedName>
</protein>
<dbReference type="RefSeq" id="WP_183970844.1">
    <property type="nucleotide sequence ID" value="NZ_JACIBY010000001.1"/>
</dbReference>
<accession>A0A7W6EN11</accession>
<keyword evidence="1" id="KW-1133">Transmembrane helix</keyword>
<dbReference type="PANTHER" id="PTHR34978">
    <property type="entry name" value="POSSIBLE SENSOR-TRANSDUCER PROTEIN BLAR"/>
    <property type="match status" value="1"/>
</dbReference>
<keyword evidence="1" id="KW-0472">Membrane</keyword>
<feature type="domain" description="Peptidase M56" evidence="2">
    <location>
        <begin position="20"/>
        <end position="232"/>
    </location>
</feature>